<evidence type="ECO:0000313" key="1">
    <source>
        <dbReference type="EMBL" id="ELR71971.1"/>
    </source>
</evidence>
<accession>L8JSM3</accession>
<dbReference type="Proteomes" id="UP000011135">
    <property type="component" value="Unassembled WGS sequence"/>
</dbReference>
<organism evidence="1 2">
    <name type="scientific">Fulvivirga imtechensis AK7</name>
    <dbReference type="NCBI Taxonomy" id="1237149"/>
    <lineage>
        <taxon>Bacteria</taxon>
        <taxon>Pseudomonadati</taxon>
        <taxon>Bacteroidota</taxon>
        <taxon>Cytophagia</taxon>
        <taxon>Cytophagales</taxon>
        <taxon>Fulvivirgaceae</taxon>
        <taxon>Fulvivirga</taxon>
    </lineage>
</organism>
<keyword evidence="2" id="KW-1185">Reference proteome</keyword>
<gene>
    <name evidence="1" type="ORF">C900_01966</name>
</gene>
<comment type="caution">
    <text evidence="1">The sequence shown here is derived from an EMBL/GenBank/DDBJ whole genome shotgun (WGS) entry which is preliminary data.</text>
</comment>
<protein>
    <submittedName>
        <fullName evidence="1">Uncharacterized protein</fullName>
    </submittedName>
</protein>
<evidence type="ECO:0000313" key="2">
    <source>
        <dbReference type="Proteomes" id="UP000011135"/>
    </source>
</evidence>
<dbReference type="STRING" id="1237149.C900_01966"/>
<sequence>MFKLIFPLYFTDLTYIKSDKTNCKKKYFLHEEFNKSNYSM</sequence>
<dbReference type="EMBL" id="AMZN01000029">
    <property type="protein sequence ID" value="ELR71971.1"/>
    <property type="molecule type" value="Genomic_DNA"/>
</dbReference>
<reference evidence="1 2" key="1">
    <citation type="submission" date="2012-12" db="EMBL/GenBank/DDBJ databases">
        <title>Genome assembly of Fulvivirga imtechensis AK7.</title>
        <authorList>
            <person name="Nupur N."/>
            <person name="Khatri I."/>
            <person name="Kumar R."/>
            <person name="Subramanian S."/>
            <person name="Pinnaka A."/>
        </authorList>
    </citation>
    <scope>NUCLEOTIDE SEQUENCE [LARGE SCALE GENOMIC DNA]</scope>
    <source>
        <strain evidence="1 2">AK7</strain>
    </source>
</reference>
<name>L8JSM3_9BACT</name>
<proteinExistence type="predicted"/>
<dbReference type="AlphaFoldDB" id="L8JSM3"/>